<protein>
    <submittedName>
        <fullName evidence="7">Carotenoid cleavage dioxygenase 4</fullName>
    </submittedName>
</protein>
<keyword evidence="3 7" id="KW-0223">Dioxygenase</keyword>
<dbReference type="OrthoDB" id="1069523at2759"/>
<accession>A0A833V2W3</accession>
<evidence type="ECO:0000256" key="4">
    <source>
        <dbReference type="ARBA" id="ARBA00023004"/>
    </source>
</evidence>
<dbReference type="GO" id="GO:0009570">
    <property type="term" value="C:chloroplast stroma"/>
    <property type="evidence" value="ECO:0007669"/>
    <property type="project" value="TreeGrafter"/>
</dbReference>
<dbReference type="AlphaFoldDB" id="A0A833V2W3"/>
<sequence length="614" mass="66580">MKTLTTSYLSINPSNNKLITKRSPLLPVSAVLTKDKPAPSSPPPPLNSKYPAQPTTTKVAAPERANDARSSSRTPVATRPRPKSAMLPAAPLSLPMAFCNALEDIINTFIDPPALRPSVDPRNVLFDNFAPVDELPPTRCPVIRGSIPPCLAGGTYIRNGPNPQYLPRGPHHLFDGDGMLHSLLLSADGDATLCSRYVQTYKYLTERDAGTPVMPNVFSGFHGFAGMARGAVTAARVLTGQMNPIQGVGLANTSLVFFAGRLYALGESDLPYAVQVDPATGEISTIGRCDFGGRLVMGMTAHPKKDPVTGETFAFRYGPVPPFLTYFSFDPAGNKLADVPIFSVQQPSFMHDFAITENYALFGDIQVVMKPMDMVMANSAPVGSDRGKVPRLGVLPRYATNESEIRWFEVPGFNMMHSINAWEEENAAGEKYLVLVAPNILSIEHMLENLDLVHSCVEMVRINLNTGAVSRKPLSAGNLDFGVIHPGYLGRRNRYAYLAVGDPMPKISGFVKLDFSLTGTGNCVVASRDFGPGCFGGEPFFVPNDGSEEEDDGYLVSYVHNEGTGESRFLVMDARSPNLDIVAEVLLPHRVPYGFHGLFVSKAELLAQRPFSSI</sequence>
<feature type="binding site" evidence="5">
    <location>
        <position position="351"/>
    </location>
    <ligand>
        <name>Fe cation</name>
        <dbReference type="ChEBI" id="CHEBI:24875"/>
        <note>catalytic</note>
    </ligand>
</feature>
<dbReference type="GO" id="GO:0016121">
    <property type="term" value="P:carotene catabolic process"/>
    <property type="evidence" value="ECO:0007669"/>
    <property type="project" value="TreeGrafter"/>
</dbReference>
<dbReference type="EMBL" id="SWLB01000023">
    <property type="protein sequence ID" value="KAF3323516.1"/>
    <property type="molecule type" value="Genomic_DNA"/>
</dbReference>
<comment type="cofactor">
    <cofactor evidence="5">
        <name>Fe(2+)</name>
        <dbReference type="ChEBI" id="CHEBI:29033"/>
    </cofactor>
    <text evidence="5">Binds 1 Fe(2+) ion per subunit.</text>
</comment>
<dbReference type="GO" id="GO:0046872">
    <property type="term" value="F:metal ion binding"/>
    <property type="evidence" value="ECO:0007669"/>
    <property type="project" value="UniProtKB-KW"/>
</dbReference>
<reference evidence="7" key="1">
    <citation type="submission" date="2020-01" db="EMBL/GenBank/DDBJ databases">
        <title>Genome sequence of Kobresia littledalei, the first chromosome-level genome in the family Cyperaceae.</title>
        <authorList>
            <person name="Qu G."/>
        </authorList>
    </citation>
    <scope>NUCLEOTIDE SEQUENCE</scope>
    <source>
        <strain evidence="7">C.B.Clarke</strain>
        <tissue evidence="7">Leaf</tissue>
    </source>
</reference>
<feature type="binding site" evidence="5">
    <location>
        <position position="302"/>
    </location>
    <ligand>
        <name>Fe cation</name>
        <dbReference type="ChEBI" id="CHEBI:24875"/>
        <note>catalytic</note>
    </ligand>
</feature>
<keyword evidence="3 7" id="KW-0560">Oxidoreductase</keyword>
<evidence type="ECO:0000313" key="7">
    <source>
        <dbReference type="EMBL" id="KAF3323516.1"/>
    </source>
</evidence>
<evidence type="ECO:0000313" key="8">
    <source>
        <dbReference type="Proteomes" id="UP000623129"/>
    </source>
</evidence>
<organism evidence="7 8">
    <name type="scientific">Carex littledalei</name>
    <dbReference type="NCBI Taxonomy" id="544730"/>
    <lineage>
        <taxon>Eukaryota</taxon>
        <taxon>Viridiplantae</taxon>
        <taxon>Streptophyta</taxon>
        <taxon>Embryophyta</taxon>
        <taxon>Tracheophyta</taxon>
        <taxon>Spermatophyta</taxon>
        <taxon>Magnoliopsida</taxon>
        <taxon>Liliopsida</taxon>
        <taxon>Poales</taxon>
        <taxon>Cyperaceae</taxon>
        <taxon>Cyperoideae</taxon>
        <taxon>Cariceae</taxon>
        <taxon>Carex</taxon>
        <taxon>Carex subgen. Euthyceras</taxon>
    </lineage>
</organism>
<comment type="caution">
    <text evidence="7">The sequence shown here is derived from an EMBL/GenBank/DDBJ whole genome shotgun (WGS) entry which is preliminary data.</text>
</comment>
<feature type="region of interest" description="Disordered" evidence="6">
    <location>
        <begin position="30"/>
        <end position="85"/>
    </location>
</feature>
<keyword evidence="4 5" id="KW-0408">Iron</keyword>
<evidence type="ECO:0000256" key="3">
    <source>
        <dbReference type="ARBA" id="ARBA00022964"/>
    </source>
</evidence>
<dbReference type="PANTHER" id="PTHR10543">
    <property type="entry name" value="BETA-CAROTENE DIOXYGENASE"/>
    <property type="match status" value="1"/>
</dbReference>
<evidence type="ECO:0000256" key="2">
    <source>
        <dbReference type="ARBA" id="ARBA00022723"/>
    </source>
</evidence>
<feature type="binding site" evidence="5">
    <location>
        <position position="417"/>
    </location>
    <ligand>
        <name>Fe cation</name>
        <dbReference type="ChEBI" id="CHEBI:24875"/>
        <note>catalytic</note>
    </ligand>
</feature>
<comment type="similarity">
    <text evidence="1">Belongs to the carotenoid oxygenase family.</text>
</comment>
<proteinExistence type="inferred from homology"/>
<evidence type="ECO:0000256" key="6">
    <source>
        <dbReference type="SAM" id="MobiDB-lite"/>
    </source>
</evidence>
<feature type="binding site" evidence="5">
    <location>
        <position position="596"/>
    </location>
    <ligand>
        <name>Fe cation</name>
        <dbReference type="ChEBI" id="CHEBI:24875"/>
        <note>catalytic</note>
    </ligand>
</feature>
<dbReference type="GO" id="GO:0010436">
    <property type="term" value="F:carotenoid dioxygenase activity"/>
    <property type="evidence" value="ECO:0007669"/>
    <property type="project" value="TreeGrafter"/>
</dbReference>
<dbReference type="Pfam" id="PF03055">
    <property type="entry name" value="RPE65"/>
    <property type="match status" value="1"/>
</dbReference>
<name>A0A833V2W3_9POAL</name>
<dbReference type="Proteomes" id="UP000623129">
    <property type="component" value="Unassembled WGS sequence"/>
</dbReference>
<keyword evidence="8" id="KW-1185">Reference proteome</keyword>
<gene>
    <name evidence="7" type="ORF">FCM35_KLT12247</name>
</gene>
<keyword evidence="2 5" id="KW-0479">Metal-binding</keyword>
<evidence type="ECO:0000256" key="1">
    <source>
        <dbReference type="ARBA" id="ARBA00006787"/>
    </source>
</evidence>
<evidence type="ECO:0000256" key="5">
    <source>
        <dbReference type="PIRSR" id="PIRSR604294-1"/>
    </source>
</evidence>
<dbReference type="InterPro" id="IPR004294">
    <property type="entry name" value="Carotenoid_Oase"/>
</dbReference>
<dbReference type="PANTHER" id="PTHR10543:SF46">
    <property type="entry name" value="CAROTENOID CLEAVAGE DIOXYGENASE 4, CHLOROPLASTIC-RELATED"/>
    <property type="match status" value="1"/>
</dbReference>